<feature type="region of interest" description="Disordered" evidence="3">
    <location>
        <begin position="121"/>
        <end position="262"/>
    </location>
</feature>
<evidence type="ECO:0000256" key="3">
    <source>
        <dbReference type="SAM" id="MobiDB-lite"/>
    </source>
</evidence>
<dbReference type="Pfam" id="PF00379">
    <property type="entry name" value="Chitin_bind_4"/>
    <property type="match status" value="1"/>
</dbReference>
<evidence type="ECO:0000256" key="1">
    <source>
        <dbReference type="ARBA" id="ARBA00022460"/>
    </source>
</evidence>
<dbReference type="InterPro" id="IPR000618">
    <property type="entry name" value="Insect_cuticle"/>
</dbReference>
<keyword evidence="1 2" id="KW-0193">Cuticle</keyword>
<comment type="caution">
    <text evidence="5">The sequence shown here is derived from an EMBL/GenBank/DDBJ whole genome shotgun (WGS) entry which is preliminary data.</text>
</comment>
<dbReference type="PANTHER" id="PTHR12236">
    <property type="entry name" value="STRUCTURAL CONTITUENT OF CUTICLE"/>
    <property type="match status" value="1"/>
</dbReference>
<feature type="compositionally biased region" description="Basic and acidic residues" evidence="3">
    <location>
        <begin position="133"/>
        <end position="142"/>
    </location>
</feature>
<dbReference type="InterPro" id="IPR051217">
    <property type="entry name" value="Insect_Cuticle_Struc_Prot"/>
</dbReference>
<dbReference type="GO" id="GO:0042302">
    <property type="term" value="F:structural constituent of cuticle"/>
    <property type="evidence" value="ECO:0007669"/>
    <property type="project" value="UniProtKB-UniRule"/>
</dbReference>
<organism evidence="5 6">
    <name type="scientific">Halocaridina rubra</name>
    <name type="common">Hawaiian red shrimp</name>
    <dbReference type="NCBI Taxonomy" id="373956"/>
    <lineage>
        <taxon>Eukaryota</taxon>
        <taxon>Metazoa</taxon>
        <taxon>Ecdysozoa</taxon>
        <taxon>Arthropoda</taxon>
        <taxon>Crustacea</taxon>
        <taxon>Multicrustacea</taxon>
        <taxon>Malacostraca</taxon>
        <taxon>Eumalacostraca</taxon>
        <taxon>Eucarida</taxon>
        <taxon>Decapoda</taxon>
        <taxon>Pleocyemata</taxon>
        <taxon>Caridea</taxon>
        <taxon>Atyoidea</taxon>
        <taxon>Atyidae</taxon>
        <taxon>Halocaridina</taxon>
    </lineage>
</organism>
<evidence type="ECO:0000256" key="2">
    <source>
        <dbReference type="PROSITE-ProRule" id="PRU00497"/>
    </source>
</evidence>
<dbReference type="Proteomes" id="UP001381693">
    <property type="component" value="Unassembled WGS sequence"/>
</dbReference>
<gene>
    <name evidence="5" type="ORF">SK128_004916</name>
</gene>
<accession>A0AAN8WJ80</accession>
<feature type="compositionally biased region" description="Polar residues" evidence="3">
    <location>
        <begin position="223"/>
        <end position="244"/>
    </location>
</feature>
<dbReference type="PROSITE" id="PS51155">
    <property type="entry name" value="CHIT_BIND_RR_2"/>
    <property type="match status" value="1"/>
</dbReference>
<feature type="compositionally biased region" description="Polar residues" evidence="3">
    <location>
        <begin position="143"/>
        <end position="159"/>
    </location>
</feature>
<keyword evidence="6" id="KW-1185">Reference proteome</keyword>
<feature type="compositionally biased region" description="Acidic residues" evidence="3">
    <location>
        <begin position="179"/>
        <end position="191"/>
    </location>
</feature>
<dbReference type="GO" id="GO:0031012">
    <property type="term" value="C:extracellular matrix"/>
    <property type="evidence" value="ECO:0007669"/>
    <property type="project" value="TreeGrafter"/>
</dbReference>
<evidence type="ECO:0000313" key="6">
    <source>
        <dbReference type="Proteomes" id="UP001381693"/>
    </source>
</evidence>
<sequence length="1003" mass="99298">VQYFLSCVSILQALLHLTQSQGYQYLPPVQIDHVASTSGVGGGEGEYSAIPSYSFGYAVDDSNSGNSFGHQEQREGAYTAGNYYVLLPDGRKQKVTYVVNGQSGFVAEYVYEGEARESSKIATGSQAFSASHNGDHEGEARESSNIATGSQAFSASHNGDQTHDGGFQTHAFSTANSDGETEAGEETEAESEAQHTEGVENEGGNGTEQEQTENEQESGHADGSSTTQNGDGTVAESNSGHSGVQSSQIATGGTTSSATFTQGDTQGVSASIHSNAGSVTASQVGVGIAGSTIISGGLSSFGGNMVGVTQANLGSSFAGAPIGSGQLSGFTQPIVTGASQVGRGESPGFQVGTASPGGDRVAITHGIGSGSGFANGFVSSQTNVGTSFGVGQAGTIASPQAITSGIPVTQSIGGIGSLSGASQVGVGTAGSTIISGGLSSFGGNMVGVTQANLGSSFAGAPIGSGQLSGFTQPIVTGASQVGRGESPGFQVGTASPGGDRVAITHGIGSGSGFANGFVSSQTNVGTSFGVGQAGTIASPQAITSGIPVTQSIRGVGSLSGALAPAQSSGEPGFSIIRSEVFPVTQTLIGSTGFGPETASVSNSAAIGHSGGLGGFTVPQILSGERGFSSGIFAQGGPGFGVGQTTAGGSLANGNNRFSLPGAQPLTGNIAGFGSGGRLVEGDFSNGFNSLQGDGGIGLVGRHHIGLPSNPSLTGNAGIGQGSASGFTTMQVGTGFLGGQGEFPQAQALASGDTFHQSLNEGFTAVRGGTGFTGGLTPTPSSTGSFNSVGQGIMPVVNAFSSSTAFGQNLAGGFTRNQGNSGSRIIPSIQGGGALLGRERGFNPVSTFTNSQLGTVSASQGNRGGRTSTLGAAAILGGSNNNGRNAQSGRQRSDSFINAGMPGNKILNQSGASRLQSVGPARASFTRRLGSLQRADESPVPVISNNAFTSTSQHPAVVSAPAVVVARLQGNDHSNPHAQILQRLVSGTTGNHRSIIPARQVIQI</sequence>
<keyword evidence="4" id="KW-0732">Signal</keyword>
<feature type="chain" id="PRO_5043002885" evidence="4">
    <location>
        <begin position="21"/>
        <end position="1003"/>
    </location>
</feature>
<reference evidence="5 6" key="1">
    <citation type="submission" date="2023-11" db="EMBL/GenBank/DDBJ databases">
        <title>Halocaridina rubra genome assembly.</title>
        <authorList>
            <person name="Smith C."/>
        </authorList>
    </citation>
    <scope>NUCLEOTIDE SEQUENCE [LARGE SCALE GENOMIC DNA]</scope>
    <source>
        <strain evidence="5">EP-1</strain>
        <tissue evidence="5">Whole</tissue>
    </source>
</reference>
<feature type="non-terminal residue" evidence="5">
    <location>
        <position position="1"/>
    </location>
</feature>
<evidence type="ECO:0000313" key="5">
    <source>
        <dbReference type="EMBL" id="KAK7066062.1"/>
    </source>
</evidence>
<dbReference type="GO" id="GO:0005615">
    <property type="term" value="C:extracellular space"/>
    <property type="evidence" value="ECO:0007669"/>
    <property type="project" value="TreeGrafter"/>
</dbReference>
<proteinExistence type="predicted"/>
<feature type="compositionally biased region" description="Low complexity" evidence="3">
    <location>
        <begin position="245"/>
        <end position="262"/>
    </location>
</feature>
<dbReference type="PANTHER" id="PTHR12236:SF79">
    <property type="entry name" value="CUTICULAR PROTEIN 50CB-RELATED"/>
    <property type="match status" value="1"/>
</dbReference>
<feature type="compositionally biased region" description="Polar residues" evidence="3">
    <location>
        <begin position="121"/>
        <end position="132"/>
    </location>
</feature>
<dbReference type="AlphaFoldDB" id="A0AAN8WJ80"/>
<protein>
    <submittedName>
        <fullName evidence="5">Uncharacterized protein</fullName>
    </submittedName>
</protein>
<feature type="signal peptide" evidence="4">
    <location>
        <begin position="1"/>
        <end position="20"/>
    </location>
</feature>
<name>A0AAN8WJ80_HALRR</name>
<evidence type="ECO:0000256" key="4">
    <source>
        <dbReference type="SAM" id="SignalP"/>
    </source>
</evidence>
<dbReference type="EMBL" id="JAXCGZ010019476">
    <property type="protein sequence ID" value="KAK7066062.1"/>
    <property type="molecule type" value="Genomic_DNA"/>
</dbReference>